<dbReference type="Gene3D" id="3.40.50.150">
    <property type="entry name" value="Vaccinia Virus protein VP39"/>
    <property type="match status" value="1"/>
</dbReference>
<evidence type="ECO:0000256" key="1">
    <source>
        <dbReference type="ARBA" id="ARBA00022679"/>
    </source>
</evidence>
<sequence>MNKAFRRQVRAIWEGLEQVQGADEFANIEGGSIEQHRDRRLQLHHCANYAAILILLSEAEQHLNILEIGCGSGALSYASARIMPSGWKLTATDYSLQLLEHARRQYQSDNLRFEQLDLRALRPEQLRETDIVLFLEVIEHLPRDQAAGLLHTIYQGLRPGAGLILTTLDRSPFPRAFSGYAPHFVEYTYKTMVEFLASPENNPFERFRVFRLVSPRIAAEAVRAEKRGGYLINRSYRLILALIRKSHAAQGIWRAVSTFFFRLYHRLPQNGRFELEEYLDSLEFIRENPALRNKDSFGLVALLEKDKP</sequence>
<dbReference type="CDD" id="cd02440">
    <property type="entry name" value="AdoMet_MTases"/>
    <property type="match status" value="1"/>
</dbReference>
<feature type="domain" description="Methyltransferase" evidence="2">
    <location>
        <begin position="65"/>
        <end position="160"/>
    </location>
</feature>
<comment type="caution">
    <text evidence="3">The sequence shown here is derived from an EMBL/GenBank/DDBJ whole genome shotgun (WGS) entry which is preliminary data.</text>
</comment>
<dbReference type="InterPro" id="IPR029063">
    <property type="entry name" value="SAM-dependent_MTases_sf"/>
</dbReference>
<organism evidence="3 4">
    <name type="scientific">candidate division WOR-3 bacterium JGI_Cruoil_03_51_56</name>
    <dbReference type="NCBI Taxonomy" id="1973747"/>
    <lineage>
        <taxon>Bacteria</taxon>
        <taxon>Bacteria division WOR-3</taxon>
    </lineage>
</organism>
<dbReference type="AlphaFoldDB" id="A0A235BSE0"/>
<gene>
    <name evidence="3" type="ORF">CH330_06545</name>
</gene>
<dbReference type="Proteomes" id="UP000215559">
    <property type="component" value="Unassembled WGS sequence"/>
</dbReference>
<dbReference type="EMBL" id="NOZP01000122">
    <property type="protein sequence ID" value="OYD15102.1"/>
    <property type="molecule type" value="Genomic_DNA"/>
</dbReference>
<evidence type="ECO:0000259" key="2">
    <source>
        <dbReference type="Pfam" id="PF13649"/>
    </source>
</evidence>
<name>A0A235BSE0_UNCW3</name>
<dbReference type="Pfam" id="PF13649">
    <property type="entry name" value="Methyltransf_25"/>
    <property type="match status" value="1"/>
</dbReference>
<accession>A0A235BSE0</accession>
<keyword evidence="1" id="KW-0808">Transferase</keyword>
<proteinExistence type="predicted"/>
<protein>
    <recommendedName>
        <fullName evidence="2">Methyltransferase domain-containing protein</fullName>
    </recommendedName>
</protein>
<evidence type="ECO:0000313" key="4">
    <source>
        <dbReference type="Proteomes" id="UP000215559"/>
    </source>
</evidence>
<reference evidence="3 4" key="1">
    <citation type="submission" date="2017-07" db="EMBL/GenBank/DDBJ databases">
        <title>Recovery of genomes from metagenomes via a dereplication, aggregation, and scoring strategy.</title>
        <authorList>
            <person name="Sieber C.M."/>
            <person name="Probst A.J."/>
            <person name="Sharrar A."/>
            <person name="Thomas B.C."/>
            <person name="Hess M."/>
            <person name="Tringe S.G."/>
            <person name="Banfield J.F."/>
        </authorList>
    </citation>
    <scope>NUCLEOTIDE SEQUENCE [LARGE SCALE GENOMIC DNA]</scope>
    <source>
        <strain evidence="3">JGI_Cruoil_03_51_56</strain>
    </source>
</reference>
<dbReference type="PANTHER" id="PTHR43861">
    <property type="entry name" value="TRANS-ACONITATE 2-METHYLTRANSFERASE-RELATED"/>
    <property type="match status" value="1"/>
</dbReference>
<dbReference type="GO" id="GO:0016740">
    <property type="term" value="F:transferase activity"/>
    <property type="evidence" value="ECO:0007669"/>
    <property type="project" value="UniProtKB-KW"/>
</dbReference>
<dbReference type="InterPro" id="IPR041698">
    <property type="entry name" value="Methyltransf_25"/>
</dbReference>
<dbReference type="SUPFAM" id="SSF53335">
    <property type="entry name" value="S-adenosyl-L-methionine-dependent methyltransferases"/>
    <property type="match status" value="1"/>
</dbReference>
<evidence type="ECO:0000313" key="3">
    <source>
        <dbReference type="EMBL" id="OYD15102.1"/>
    </source>
</evidence>